<dbReference type="PANTHER" id="PTHR14387">
    <property type="entry name" value="THADA/DEATH RECEPTOR INTERACTING PROTEIN"/>
    <property type="match status" value="1"/>
</dbReference>
<comment type="caution">
    <text evidence="1">The sequence shown here is derived from an EMBL/GenBank/DDBJ whole genome shotgun (WGS) entry which is preliminary data.</text>
</comment>
<proteinExistence type="predicted"/>
<name>A0A8J5V4A4_ZIZPA</name>
<dbReference type="GO" id="GO:0005829">
    <property type="term" value="C:cytosol"/>
    <property type="evidence" value="ECO:0007669"/>
    <property type="project" value="TreeGrafter"/>
</dbReference>
<evidence type="ECO:0000313" key="2">
    <source>
        <dbReference type="Proteomes" id="UP000729402"/>
    </source>
</evidence>
<dbReference type="EMBL" id="JAAALK010000290">
    <property type="protein sequence ID" value="KAG8046606.1"/>
    <property type="molecule type" value="Genomic_DNA"/>
</dbReference>
<reference evidence="1" key="2">
    <citation type="submission" date="2021-02" db="EMBL/GenBank/DDBJ databases">
        <authorList>
            <person name="Kimball J.A."/>
            <person name="Haas M.W."/>
            <person name="Macchietto M."/>
            <person name="Kono T."/>
            <person name="Duquette J."/>
            <person name="Shao M."/>
        </authorList>
    </citation>
    <scope>NUCLEOTIDE SEQUENCE</scope>
    <source>
        <tissue evidence="1">Fresh leaf tissue</tissue>
    </source>
</reference>
<organism evidence="1 2">
    <name type="scientific">Zizania palustris</name>
    <name type="common">Northern wild rice</name>
    <dbReference type="NCBI Taxonomy" id="103762"/>
    <lineage>
        <taxon>Eukaryota</taxon>
        <taxon>Viridiplantae</taxon>
        <taxon>Streptophyta</taxon>
        <taxon>Embryophyta</taxon>
        <taxon>Tracheophyta</taxon>
        <taxon>Spermatophyta</taxon>
        <taxon>Magnoliopsida</taxon>
        <taxon>Liliopsida</taxon>
        <taxon>Poales</taxon>
        <taxon>Poaceae</taxon>
        <taxon>BOP clade</taxon>
        <taxon>Oryzoideae</taxon>
        <taxon>Oryzeae</taxon>
        <taxon>Zizaniinae</taxon>
        <taxon>Zizania</taxon>
    </lineage>
</organism>
<accession>A0A8J5V4A4</accession>
<keyword evidence="2" id="KW-1185">Reference proteome</keyword>
<evidence type="ECO:0000313" key="1">
    <source>
        <dbReference type="EMBL" id="KAG8046606.1"/>
    </source>
</evidence>
<dbReference type="PANTHER" id="PTHR14387:SF0">
    <property type="entry name" value="DUF2428 DOMAIN-CONTAINING PROTEIN"/>
    <property type="match status" value="1"/>
</dbReference>
<dbReference type="GO" id="GO:0030488">
    <property type="term" value="P:tRNA methylation"/>
    <property type="evidence" value="ECO:0007669"/>
    <property type="project" value="TreeGrafter"/>
</dbReference>
<dbReference type="InterPro" id="IPR051954">
    <property type="entry name" value="tRNA_methyltransferase_THADA"/>
</dbReference>
<dbReference type="Proteomes" id="UP000729402">
    <property type="component" value="Unassembled WGS sequence"/>
</dbReference>
<reference evidence="1" key="1">
    <citation type="journal article" date="2021" name="bioRxiv">
        <title>Whole Genome Assembly and Annotation of Northern Wild Rice, Zizania palustris L., Supports a Whole Genome Duplication in the Zizania Genus.</title>
        <authorList>
            <person name="Haas M."/>
            <person name="Kono T."/>
            <person name="Macchietto M."/>
            <person name="Millas R."/>
            <person name="McGilp L."/>
            <person name="Shao M."/>
            <person name="Duquette J."/>
            <person name="Hirsch C.N."/>
            <person name="Kimball J."/>
        </authorList>
    </citation>
    <scope>NUCLEOTIDE SEQUENCE</scope>
    <source>
        <tissue evidence="1">Fresh leaf tissue</tissue>
    </source>
</reference>
<dbReference type="AlphaFoldDB" id="A0A8J5V4A4"/>
<sequence>MSSKWRSLQHRHQYTYTSIVFPKHDLEELSHVPTEINSSNFFSQLNNLISLTSTYAQVIAAKDLASAFVQFLSSPAIPDDAVLVAMKLYLENSLP</sequence>
<gene>
    <name evidence="1" type="ORF">GUJ93_ZPchr0008g13769</name>
</gene>
<protein>
    <submittedName>
        <fullName evidence="1">Uncharacterized protein</fullName>
    </submittedName>
</protein>